<dbReference type="InterPro" id="IPR023033">
    <property type="entry name" value="Ala_tRNA_ligase_euk/bac"/>
</dbReference>
<dbReference type="InterPro" id="IPR018163">
    <property type="entry name" value="Thr/Ala-tRNA-synth_IIc_edit"/>
</dbReference>
<evidence type="ECO:0000313" key="14">
    <source>
        <dbReference type="Proteomes" id="UP001223743"/>
    </source>
</evidence>
<dbReference type="InterPro" id="IPR045864">
    <property type="entry name" value="aa-tRNA-synth_II/BPL/LPL"/>
</dbReference>
<dbReference type="Pfam" id="PF02272">
    <property type="entry name" value="DHHA1"/>
    <property type="match status" value="1"/>
</dbReference>
<dbReference type="PANTHER" id="PTHR11777">
    <property type="entry name" value="ALANYL-TRNA SYNTHETASE"/>
    <property type="match status" value="1"/>
</dbReference>
<dbReference type="SMART" id="SM00863">
    <property type="entry name" value="tRNA_SAD"/>
    <property type="match status" value="1"/>
</dbReference>
<keyword evidence="8 11" id="KW-0694">RNA-binding</keyword>
<evidence type="ECO:0000256" key="1">
    <source>
        <dbReference type="ARBA" id="ARBA00008226"/>
    </source>
</evidence>
<feature type="domain" description="Alanyl-transfer RNA synthetases family profile" evidence="12">
    <location>
        <begin position="2"/>
        <end position="715"/>
    </location>
</feature>
<evidence type="ECO:0000256" key="3">
    <source>
        <dbReference type="ARBA" id="ARBA00022598"/>
    </source>
</evidence>
<dbReference type="EMBL" id="JAUSWJ010000001">
    <property type="protein sequence ID" value="MDQ0518568.1"/>
    <property type="molecule type" value="Genomic_DNA"/>
</dbReference>
<gene>
    <name evidence="11" type="primary">alaS</name>
    <name evidence="13" type="ORF">QO015_004181</name>
</gene>
<dbReference type="InterPro" id="IPR012947">
    <property type="entry name" value="tRNA_SAD"/>
</dbReference>
<evidence type="ECO:0000256" key="7">
    <source>
        <dbReference type="ARBA" id="ARBA00022840"/>
    </source>
</evidence>
<evidence type="ECO:0000256" key="6">
    <source>
        <dbReference type="ARBA" id="ARBA00022833"/>
    </source>
</evidence>
<protein>
    <recommendedName>
        <fullName evidence="11">Alanine--tRNA ligase</fullName>
        <ecNumber evidence="11">6.1.1.7</ecNumber>
    </recommendedName>
    <alternativeName>
        <fullName evidence="11">Alanyl-tRNA synthetase</fullName>
        <shortName evidence="11">AlaRS</shortName>
    </alternativeName>
</protein>
<dbReference type="SUPFAM" id="SSF55186">
    <property type="entry name" value="ThrRS/AlaRS common domain"/>
    <property type="match status" value="1"/>
</dbReference>
<feature type="binding site" evidence="11">
    <location>
        <position position="569"/>
    </location>
    <ligand>
        <name>Zn(2+)</name>
        <dbReference type="ChEBI" id="CHEBI:29105"/>
    </ligand>
</feature>
<dbReference type="SUPFAM" id="SSF50447">
    <property type="entry name" value="Translation proteins"/>
    <property type="match status" value="1"/>
</dbReference>
<dbReference type="NCBIfam" id="TIGR00344">
    <property type="entry name" value="alaS"/>
    <property type="match status" value="1"/>
</dbReference>
<evidence type="ECO:0000256" key="5">
    <source>
        <dbReference type="ARBA" id="ARBA00022741"/>
    </source>
</evidence>
<dbReference type="PROSITE" id="PS50860">
    <property type="entry name" value="AA_TRNA_LIGASE_II_ALA"/>
    <property type="match status" value="1"/>
</dbReference>
<dbReference type="Gene3D" id="6.10.250.550">
    <property type="match status" value="1"/>
</dbReference>
<dbReference type="PRINTS" id="PR00980">
    <property type="entry name" value="TRNASYNTHALA"/>
</dbReference>
<dbReference type="CDD" id="cd00673">
    <property type="entry name" value="AlaRS_core"/>
    <property type="match status" value="1"/>
</dbReference>
<dbReference type="SUPFAM" id="SSF55681">
    <property type="entry name" value="Class II aaRS and biotin synthetases"/>
    <property type="match status" value="1"/>
</dbReference>
<accession>A0ABU0MCA3</accession>
<comment type="subcellular location">
    <subcellularLocation>
        <location evidence="11">Cytoplasm</location>
    </subcellularLocation>
</comment>
<dbReference type="InterPro" id="IPR009000">
    <property type="entry name" value="Transl_B-barrel_sf"/>
</dbReference>
<evidence type="ECO:0000259" key="12">
    <source>
        <dbReference type="PROSITE" id="PS50860"/>
    </source>
</evidence>
<dbReference type="InterPro" id="IPR050058">
    <property type="entry name" value="Ala-tRNA_ligase"/>
</dbReference>
<evidence type="ECO:0000256" key="11">
    <source>
        <dbReference type="HAMAP-Rule" id="MF_00036"/>
    </source>
</evidence>
<organism evidence="13 14">
    <name type="scientific">Kaistia geumhonensis</name>
    <dbReference type="NCBI Taxonomy" id="410839"/>
    <lineage>
        <taxon>Bacteria</taxon>
        <taxon>Pseudomonadati</taxon>
        <taxon>Pseudomonadota</taxon>
        <taxon>Alphaproteobacteria</taxon>
        <taxon>Hyphomicrobiales</taxon>
        <taxon>Kaistiaceae</taxon>
        <taxon>Kaistia</taxon>
    </lineage>
</organism>
<keyword evidence="2 11" id="KW-0820">tRNA-binding</keyword>
<dbReference type="SUPFAM" id="SSF101353">
    <property type="entry name" value="Putative anticodon-binding domain of alanyl-tRNA synthetase (AlaRS)"/>
    <property type="match status" value="1"/>
</dbReference>
<dbReference type="InterPro" id="IPR003156">
    <property type="entry name" value="DHHA1_dom"/>
</dbReference>
<keyword evidence="14" id="KW-1185">Reference proteome</keyword>
<dbReference type="InterPro" id="IPR018162">
    <property type="entry name" value="Ala-tRNA-ligase_IIc_anticod-bd"/>
</dbReference>
<keyword evidence="6 11" id="KW-0862">Zinc</keyword>
<dbReference type="Gene3D" id="3.30.980.10">
    <property type="entry name" value="Threonyl-trna Synthetase, Chain A, domain 2"/>
    <property type="match status" value="1"/>
</dbReference>
<dbReference type="Gene3D" id="2.40.30.130">
    <property type="match status" value="1"/>
</dbReference>
<dbReference type="PANTHER" id="PTHR11777:SF9">
    <property type="entry name" value="ALANINE--TRNA LIGASE, CYTOPLASMIC"/>
    <property type="match status" value="1"/>
</dbReference>
<dbReference type="InterPro" id="IPR018165">
    <property type="entry name" value="Ala-tRNA-synth_IIc_core"/>
</dbReference>
<dbReference type="Gene3D" id="3.30.930.10">
    <property type="entry name" value="Bira Bifunctional Protein, Domain 2"/>
    <property type="match status" value="1"/>
</dbReference>
<keyword evidence="4 11" id="KW-0479">Metal-binding</keyword>
<keyword evidence="11" id="KW-0963">Cytoplasm</keyword>
<comment type="caution">
    <text evidence="13">The sequence shown here is derived from an EMBL/GenBank/DDBJ whole genome shotgun (WGS) entry which is preliminary data.</text>
</comment>
<dbReference type="Pfam" id="PF01411">
    <property type="entry name" value="tRNA-synt_2c"/>
    <property type="match status" value="1"/>
</dbReference>
<reference evidence="13 14" key="1">
    <citation type="submission" date="2023-07" db="EMBL/GenBank/DDBJ databases">
        <title>Genomic Encyclopedia of Type Strains, Phase IV (KMG-IV): sequencing the most valuable type-strain genomes for metagenomic binning, comparative biology and taxonomic classification.</title>
        <authorList>
            <person name="Goeker M."/>
        </authorList>
    </citation>
    <scope>NUCLEOTIDE SEQUENCE [LARGE SCALE GENOMIC DNA]</scope>
    <source>
        <strain evidence="13 14">B1-1</strain>
    </source>
</reference>
<evidence type="ECO:0000256" key="10">
    <source>
        <dbReference type="ARBA" id="ARBA00023146"/>
    </source>
</evidence>
<feature type="binding site" evidence="11">
    <location>
        <position position="565"/>
    </location>
    <ligand>
        <name>Zn(2+)</name>
        <dbReference type="ChEBI" id="CHEBI:29105"/>
    </ligand>
</feature>
<dbReference type="InterPro" id="IPR002318">
    <property type="entry name" value="Ala-tRNA-lgiase_IIc"/>
</dbReference>
<keyword evidence="7 11" id="KW-0067">ATP-binding</keyword>
<dbReference type="GO" id="GO:0004813">
    <property type="term" value="F:alanine-tRNA ligase activity"/>
    <property type="evidence" value="ECO:0007669"/>
    <property type="project" value="UniProtKB-EC"/>
</dbReference>
<evidence type="ECO:0000256" key="4">
    <source>
        <dbReference type="ARBA" id="ARBA00022723"/>
    </source>
</evidence>
<keyword evidence="10 11" id="KW-0030">Aminoacyl-tRNA synthetase</keyword>
<dbReference type="InterPro" id="IPR018164">
    <property type="entry name" value="Ala-tRNA-synth_IIc_N"/>
</dbReference>
<dbReference type="RefSeq" id="WP_266284145.1">
    <property type="nucleotide sequence ID" value="NZ_JAPKNF010000004.1"/>
</dbReference>
<comment type="cofactor">
    <cofactor evidence="11">
        <name>Zn(2+)</name>
        <dbReference type="ChEBI" id="CHEBI:29105"/>
    </cofactor>
    <text evidence="11">Binds 1 zinc ion per subunit.</text>
</comment>
<evidence type="ECO:0000256" key="9">
    <source>
        <dbReference type="ARBA" id="ARBA00022917"/>
    </source>
</evidence>
<dbReference type="EC" id="6.1.1.7" evidence="11"/>
<dbReference type="HAMAP" id="MF_00036_B">
    <property type="entry name" value="Ala_tRNA_synth_B"/>
    <property type="match status" value="1"/>
</dbReference>
<keyword evidence="3 11" id="KW-0436">Ligase</keyword>
<name>A0ABU0MCA3_9HYPH</name>
<comment type="function">
    <text evidence="11">Catalyzes the attachment of alanine to tRNA(Ala) in a two-step reaction: alanine is first activated by ATP to form Ala-AMP and then transferred to the acceptor end of tRNA(Ala). Also edits incorrectly charged Ser-tRNA(Ala) and Gly-tRNA(Ala) via its editing domain.</text>
</comment>
<comment type="domain">
    <text evidence="11">Consists of three domains; the N-terminal catalytic domain, the editing domain and the C-terminal C-Ala domain. The editing domain removes incorrectly charged amino acids, while the C-Ala domain, along with tRNA(Ala), serves as a bridge to cooperatively bring together the editing and aminoacylation centers thus stimulating deacylation of misacylated tRNAs.</text>
</comment>
<dbReference type="Proteomes" id="UP001223743">
    <property type="component" value="Unassembled WGS sequence"/>
</dbReference>
<evidence type="ECO:0000313" key="13">
    <source>
        <dbReference type="EMBL" id="MDQ0518568.1"/>
    </source>
</evidence>
<comment type="catalytic activity">
    <reaction evidence="11">
        <text>tRNA(Ala) + L-alanine + ATP = L-alanyl-tRNA(Ala) + AMP + diphosphate</text>
        <dbReference type="Rhea" id="RHEA:12540"/>
        <dbReference type="Rhea" id="RHEA-COMP:9657"/>
        <dbReference type="Rhea" id="RHEA-COMP:9923"/>
        <dbReference type="ChEBI" id="CHEBI:30616"/>
        <dbReference type="ChEBI" id="CHEBI:33019"/>
        <dbReference type="ChEBI" id="CHEBI:57972"/>
        <dbReference type="ChEBI" id="CHEBI:78442"/>
        <dbReference type="ChEBI" id="CHEBI:78497"/>
        <dbReference type="ChEBI" id="CHEBI:456215"/>
        <dbReference type="EC" id="6.1.1.7"/>
    </reaction>
</comment>
<dbReference type="Pfam" id="PF07973">
    <property type="entry name" value="tRNA_SAD"/>
    <property type="match status" value="1"/>
</dbReference>
<feature type="binding site" evidence="11">
    <location>
        <position position="672"/>
    </location>
    <ligand>
        <name>Zn(2+)</name>
        <dbReference type="ChEBI" id="CHEBI:29105"/>
    </ligand>
</feature>
<comment type="similarity">
    <text evidence="1 11">Belongs to the class-II aminoacyl-tRNA synthetase family.</text>
</comment>
<dbReference type="Gene3D" id="3.30.54.20">
    <property type="match status" value="1"/>
</dbReference>
<feature type="binding site" evidence="11">
    <location>
        <position position="676"/>
    </location>
    <ligand>
        <name>Zn(2+)</name>
        <dbReference type="ChEBI" id="CHEBI:29105"/>
    </ligand>
</feature>
<evidence type="ECO:0000256" key="2">
    <source>
        <dbReference type="ARBA" id="ARBA00022555"/>
    </source>
</evidence>
<keyword evidence="5 11" id="KW-0547">Nucleotide-binding</keyword>
<sequence>MSSVNDIRSAFLGFYQKNGHEVVASSSLVPKNDPTLMFTNAGMVQFKDYFTGRSTAPWPRATTSQKCVRAGGKHNDLDNVGYTARHHTFFEMLGNFSFGDYFKERAIELAWTLITREFGLPKEKLLVTVYHEDDEAFSLWKRIAGLPDEKIIRIATSDNFWQMGDTGPCGPCSEIFYDHGESIPGGPPGSADEDGDRFIEIWNLVFMQFEQIAPGNRVPLPKPSIDTGMGLERMATVLQGVHNNYDIDLFRALIRASVEATGVPAEGPHLASHRIIADHLRASSFLIADGVLPSNEGRGYVLRRIMRRAMRHAHLLGAVDPLLWRLVPALVREMGRAYPELIRAEALISETLRLEEIRFRRTLARGLGLLDEATTGLVAGATLDGETAFRLYDTYGFPLDLTQEALRARNIGVDTAGFATAMERQKAEARASWAGSGDTAAETIWLTLRDRLGATEFLGYSAEASEGKLIALVRDGAEIAEAKAGESVQVVVNQTPFYGESGGQVGDAGRIETEGGAVIRVDDTQKRGDGLFVHQGVVESGVVRTGDSARLSVDHARRGSIRSNHSATHLLHAALRNVLGEHVAQKGSLVAPERLRFDFSHPKPIEAEELAAIEEIANEVVLQDAPVTTRLMDREEAIGSGAMALFGEKYGDEVRVVSMGEREGKTYSVELCGGTHVGRTGEIGLVTILGEGAVAAGVRRVEALTGKAAREHLELQDRRLKQVASALKVRPEEAADRVAALVEERRRLERELADAKRKLALGGGGQAAGDGVRAVGDLSYLGRVVEGIAPKELKGLVDEAKKSVGSGVVAFVGVAEDGKAAIVVGVSDDLTARFSAVDLVRIGAEHLGGKGGGGRPDMAQAGGPDGAKAGEALGAIEARLAG</sequence>
<evidence type="ECO:0000256" key="8">
    <source>
        <dbReference type="ARBA" id="ARBA00022884"/>
    </source>
</evidence>
<dbReference type="Gene3D" id="3.10.310.40">
    <property type="match status" value="1"/>
</dbReference>
<proteinExistence type="inferred from homology"/>
<keyword evidence="9 11" id="KW-0648">Protein biosynthesis</keyword>